<accession>A0A328U8Y3</accession>
<reference evidence="1 2" key="1">
    <citation type="submission" date="2018-06" db="EMBL/GenBank/DDBJ databases">
        <title>Noncontiguous genome sequence of Ruminococcaceae bacterium ASD2818.</title>
        <authorList>
            <person name="Chaplin A.V."/>
            <person name="Sokolova S.R."/>
            <person name="Kochetkova T.O."/>
            <person name="Goltsov A.Y."/>
            <person name="Trofimov D.Y."/>
            <person name="Efimov B.A."/>
        </authorList>
    </citation>
    <scope>NUCLEOTIDE SEQUENCE [LARGE SCALE GENOMIC DNA]</scope>
    <source>
        <strain evidence="1 2">ASD2818</strain>
    </source>
</reference>
<evidence type="ECO:0000313" key="2">
    <source>
        <dbReference type="Proteomes" id="UP000249377"/>
    </source>
</evidence>
<dbReference type="Proteomes" id="UP000249377">
    <property type="component" value="Unassembled WGS sequence"/>
</dbReference>
<sequence>MELIGNITQICTALAAVGSVLTILLKVLSPLKSIEARIEKLESYSQSDYMNTLKLTIMSEEFPLEERLVAGEKYVQEGGNGAIKAKYQLLREEYSTRNGGYQHG</sequence>
<keyword evidence="2" id="KW-1185">Reference proteome</keyword>
<dbReference type="RefSeq" id="WP_112333682.1">
    <property type="nucleotide sequence ID" value="NZ_QLYR01000014.1"/>
</dbReference>
<dbReference type="EMBL" id="QLYR01000014">
    <property type="protein sequence ID" value="RAQ22196.1"/>
    <property type="molecule type" value="Genomic_DNA"/>
</dbReference>
<evidence type="ECO:0000313" key="1">
    <source>
        <dbReference type="EMBL" id="RAQ22196.1"/>
    </source>
</evidence>
<gene>
    <name evidence="1" type="ORF">DPQ25_13430</name>
</gene>
<organism evidence="1 2">
    <name type="scientific">Hydrogeniiclostridium mannosilyticum</name>
    <dbReference type="NCBI Taxonomy" id="2764322"/>
    <lineage>
        <taxon>Bacteria</taxon>
        <taxon>Bacillati</taxon>
        <taxon>Bacillota</taxon>
        <taxon>Clostridia</taxon>
        <taxon>Eubacteriales</taxon>
        <taxon>Acutalibacteraceae</taxon>
        <taxon>Hydrogeniiclostridium</taxon>
    </lineage>
</organism>
<dbReference type="AlphaFoldDB" id="A0A328U8Y3"/>
<proteinExistence type="predicted"/>
<comment type="caution">
    <text evidence="1">The sequence shown here is derived from an EMBL/GenBank/DDBJ whole genome shotgun (WGS) entry which is preliminary data.</text>
</comment>
<name>A0A328U8Y3_9FIRM</name>
<protein>
    <submittedName>
        <fullName evidence="1">Uncharacterized protein</fullName>
    </submittedName>
</protein>